<dbReference type="AlphaFoldDB" id="D5BCK2"/>
<reference evidence="1 2" key="1">
    <citation type="journal article" date="2010" name="BMC Genomics">
        <title>The complete genome of Zunongwangia profunda SM-A87 reveals its adaptation to the deep-sea environment and ecological role in sedimentary organic nitrogen degradation.</title>
        <authorList>
            <person name="Qin Q.L."/>
            <person name="Zhang X.Y."/>
            <person name="Wang X.M."/>
            <person name="Liu G.M."/>
            <person name="Chen X.L."/>
            <person name="Xie B.B."/>
            <person name="Dang H.Y."/>
            <person name="Zhou B.C."/>
            <person name="Yu J."/>
            <person name="Zhang Y.Z."/>
        </authorList>
    </citation>
    <scope>NUCLEOTIDE SEQUENCE [LARGE SCALE GENOMIC DNA]</scope>
    <source>
        <strain evidence="2">DSM 18752 / CCTCC AB 206139 / SM-A87</strain>
    </source>
</reference>
<dbReference type="STRING" id="655815.ZPR_0154"/>
<protein>
    <submittedName>
        <fullName evidence="1">Uncharacterized protein</fullName>
    </submittedName>
</protein>
<proteinExistence type="predicted"/>
<keyword evidence="2" id="KW-1185">Reference proteome</keyword>
<dbReference type="OrthoDB" id="6194521at2"/>
<dbReference type="SUPFAM" id="SSF52949">
    <property type="entry name" value="Macro domain-like"/>
    <property type="match status" value="1"/>
</dbReference>
<dbReference type="Proteomes" id="UP000001654">
    <property type="component" value="Chromosome"/>
</dbReference>
<dbReference type="InterPro" id="IPR043472">
    <property type="entry name" value="Macro_dom-like"/>
</dbReference>
<evidence type="ECO:0000313" key="1">
    <source>
        <dbReference type="EMBL" id="ADF50515.1"/>
    </source>
</evidence>
<name>D5BCK2_ZUNPS</name>
<dbReference type="RefSeq" id="WP_013069668.1">
    <property type="nucleotide sequence ID" value="NC_014041.1"/>
</dbReference>
<organism evidence="1 2">
    <name type="scientific">Zunongwangia profunda (strain DSM 18752 / CCTCC AB 206139 / SM-A87)</name>
    <name type="common">Wangia profunda</name>
    <dbReference type="NCBI Taxonomy" id="655815"/>
    <lineage>
        <taxon>Bacteria</taxon>
        <taxon>Pseudomonadati</taxon>
        <taxon>Bacteroidota</taxon>
        <taxon>Flavobacteriia</taxon>
        <taxon>Flavobacteriales</taxon>
        <taxon>Flavobacteriaceae</taxon>
        <taxon>Zunongwangia</taxon>
    </lineage>
</organism>
<sequence length="64" mass="7193">MSLKIHGLYIYIKNVNIASQPDVDAIVNAANAKLPPGSSMRFTNREINFRKTTNLKIKYSISIL</sequence>
<gene>
    <name evidence="1" type="ordered locus">ZPR_0154</name>
</gene>
<dbReference type="HOGENOM" id="CLU_2866936_0_0_10"/>
<evidence type="ECO:0000313" key="2">
    <source>
        <dbReference type="Proteomes" id="UP000001654"/>
    </source>
</evidence>
<dbReference type="EMBL" id="CP001650">
    <property type="protein sequence ID" value="ADF50515.1"/>
    <property type="molecule type" value="Genomic_DNA"/>
</dbReference>
<accession>D5BCK2</accession>
<dbReference type="KEGG" id="zpr:ZPR_0154"/>